<feature type="region of interest" description="Disordered" evidence="3">
    <location>
        <begin position="336"/>
        <end position="409"/>
    </location>
</feature>
<keyword evidence="1 2" id="KW-0728">SH3 domain</keyword>
<dbReference type="InterPro" id="IPR036028">
    <property type="entry name" value="SH3-like_dom_sf"/>
</dbReference>
<feature type="compositionally biased region" description="Polar residues" evidence="3">
    <location>
        <begin position="345"/>
        <end position="354"/>
    </location>
</feature>
<reference evidence="6" key="1">
    <citation type="submission" date="2016-04" db="EMBL/GenBank/DDBJ databases">
        <title>Comparative genomics of biotechnologically important yeasts.</title>
        <authorList>
            <consortium name="DOE Joint Genome Institute"/>
            <person name="Riley R."/>
            <person name="Haridas S."/>
            <person name="Wolfe K.H."/>
            <person name="Lopes M.R."/>
            <person name="Hittinger C.T."/>
            <person name="Goker M."/>
            <person name="Salamov A."/>
            <person name="Wisecaver J."/>
            <person name="Long T.M."/>
            <person name="Aerts A.L."/>
            <person name="Barry K."/>
            <person name="Choi C."/>
            <person name="Clum A."/>
            <person name="Coughlan A.Y."/>
            <person name="Deshpande S."/>
            <person name="Douglass A.P."/>
            <person name="Hanson S.J."/>
            <person name="Klenk H.-P."/>
            <person name="Labutti K."/>
            <person name="Lapidus A."/>
            <person name="Lindquist E."/>
            <person name="Lipzen A."/>
            <person name="Meier-Kolthoff J.P."/>
            <person name="Ohm R.A."/>
            <person name="Otillar R.P."/>
            <person name="Pangilinan J."/>
            <person name="Peng Y."/>
            <person name="Rokas A."/>
            <person name="Rosa C.A."/>
            <person name="Scheuner C."/>
            <person name="Sibirny A.A."/>
            <person name="Slot J.C."/>
            <person name="Stielow J.B."/>
            <person name="Sun H."/>
            <person name="Kurtzman C.P."/>
            <person name="Blackwell M."/>
            <person name="Grigoriev I.V."/>
            <person name="Jeffries T.W."/>
        </authorList>
    </citation>
    <scope>NUCLEOTIDE SEQUENCE [LARGE SCALE GENOMIC DNA]</scope>
    <source>
        <strain evidence="6">NRRL YB-2248</strain>
    </source>
</reference>
<feature type="non-terminal residue" evidence="5">
    <location>
        <position position="1"/>
    </location>
</feature>
<dbReference type="AlphaFoldDB" id="A0A1E4T250"/>
<feature type="compositionally biased region" description="Polar residues" evidence="3">
    <location>
        <begin position="377"/>
        <end position="406"/>
    </location>
</feature>
<dbReference type="GO" id="GO:0030950">
    <property type="term" value="P:establishment or maintenance of actin cytoskeleton polarity"/>
    <property type="evidence" value="ECO:0007669"/>
    <property type="project" value="TreeGrafter"/>
</dbReference>
<feature type="region of interest" description="Disordered" evidence="3">
    <location>
        <begin position="42"/>
        <end position="90"/>
    </location>
</feature>
<dbReference type="PANTHER" id="PTHR47775:SF1">
    <property type="entry name" value="BUD SITE SELECTION PROTEIN 14"/>
    <property type="match status" value="1"/>
</dbReference>
<name>A0A1E4T250_9ASCO</name>
<feature type="compositionally biased region" description="Polar residues" evidence="3">
    <location>
        <begin position="1"/>
        <end position="12"/>
    </location>
</feature>
<dbReference type="GO" id="GO:0015630">
    <property type="term" value="C:microtubule cytoskeleton"/>
    <property type="evidence" value="ECO:0007669"/>
    <property type="project" value="TreeGrafter"/>
</dbReference>
<evidence type="ECO:0000313" key="5">
    <source>
        <dbReference type="EMBL" id="ODV85829.1"/>
    </source>
</evidence>
<dbReference type="InterPro" id="IPR001452">
    <property type="entry name" value="SH3_domain"/>
</dbReference>
<evidence type="ECO:0000313" key="6">
    <source>
        <dbReference type="Proteomes" id="UP000094801"/>
    </source>
</evidence>
<dbReference type="GO" id="GO:0008104">
    <property type="term" value="P:intracellular protein localization"/>
    <property type="evidence" value="ECO:0007669"/>
    <property type="project" value="TreeGrafter"/>
</dbReference>
<feature type="domain" description="SH3" evidence="4">
    <location>
        <begin position="88"/>
        <end position="149"/>
    </location>
</feature>
<dbReference type="Gene3D" id="2.30.30.40">
    <property type="entry name" value="SH3 Domains"/>
    <property type="match status" value="1"/>
</dbReference>
<dbReference type="PROSITE" id="PS50002">
    <property type="entry name" value="SH3"/>
    <property type="match status" value="1"/>
</dbReference>
<dbReference type="EMBL" id="KV453851">
    <property type="protein sequence ID" value="ODV85829.1"/>
    <property type="molecule type" value="Genomic_DNA"/>
</dbReference>
<dbReference type="OrthoDB" id="196165at2759"/>
<dbReference type="PANTHER" id="PTHR47775">
    <property type="entry name" value="BUD SITE SELECTION PROTEIN 14"/>
    <property type="match status" value="1"/>
</dbReference>
<dbReference type="SMART" id="SM00326">
    <property type="entry name" value="SH3"/>
    <property type="match status" value="1"/>
</dbReference>
<dbReference type="SUPFAM" id="SSF50044">
    <property type="entry name" value="SH3-domain"/>
    <property type="match status" value="1"/>
</dbReference>
<dbReference type="GO" id="GO:0051286">
    <property type="term" value="C:cell tip"/>
    <property type="evidence" value="ECO:0007669"/>
    <property type="project" value="TreeGrafter"/>
</dbReference>
<feature type="compositionally biased region" description="Polar residues" evidence="3">
    <location>
        <begin position="51"/>
        <end position="60"/>
    </location>
</feature>
<feature type="region of interest" description="Disordered" evidence="3">
    <location>
        <begin position="1"/>
        <end position="25"/>
    </location>
</feature>
<dbReference type="STRING" id="983967.A0A1E4T250"/>
<evidence type="ECO:0000259" key="4">
    <source>
        <dbReference type="PROSITE" id="PS50002"/>
    </source>
</evidence>
<dbReference type="Proteomes" id="UP000094801">
    <property type="component" value="Unassembled WGS sequence"/>
</dbReference>
<accession>A0A1E4T250</accession>
<evidence type="ECO:0000256" key="1">
    <source>
        <dbReference type="ARBA" id="ARBA00022443"/>
    </source>
</evidence>
<protein>
    <recommendedName>
        <fullName evidence="4">SH3 domain-containing protein</fullName>
    </recommendedName>
</protein>
<proteinExistence type="predicted"/>
<dbReference type="InterPro" id="IPR053039">
    <property type="entry name" value="Polarity_Bud-Selection_Reg"/>
</dbReference>
<sequence length="452" mass="50958">SNSSSQASSTVINPMHRSESKQLRENLSALAVETLDTDKIYQEKISESKQQDNNSSEEMNQIQNDDDEENDYIDGMFPSPPSSPPRELDPNKLYALYDFSGPDPSHLELHKDDSVELLNDSDSYWWLVRKIENLEVGFAPAEILETFGERLARLNCWKNEVIERDDVEYLSTDDIKVFEMNLQNRYSTSNLQMTDLNYENSNVSTSLLLRRKSSLKRSKSSIRKTVSFAPEAGGLPGLNEDDDGRSEVFSEAHDDNEQILISKRVSNSNFLVKNLDDYNERFASFSDDDEGNQTDENDDEYGEQGLFVEHVGIHRSSDSPRFVQSGIVQPPSAKFMETDGEGSIGSYSPSTISDSDGEYQPRSFQESRNHFLEKRQTSSSSIKITSNVRDGPVSSTASVQTETTPLPGSVIKRESSSSLMAMDNIHPVTNEIFNPLYSQLDELEKMLNEIVL</sequence>
<gene>
    <name evidence="5" type="ORF">CANARDRAFT_180982</name>
</gene>
<keyword evidence="6" id="KW-1185">Reference proteome</keyword>
<dbReference type="Pfam" id="PF00018">
    <property type="entry name" value="SH3_1"/>
    <property type="match status" value="1"/>
</dbReference>
<feature type="non-terminal residue" evidence="5">
    <location>
        <position position="452"/>
    </location>
</feature>
<feature type="compositionally biased region" description="Basic and acidic residues" evidence="3">
    <location>
        <begin position="365"/>
        <end position="376"/>
    </location>
</feature>
<organism evidence="5 6">
    <name type="scientific">[Candida] arabinofermentans NRRL YB-2248</name>
    <dbReference type="NCBI Taxonomy" id="983967"/>
    <lineage>
        <taxon>Eukaryota</taxon>
        <taxon>Fungi</taxon>
        <taxon>Dikarya</taxon>
        <taxon>Ascomycota</taxon>
        <taxon>Saccharomycotina</taxon>
        <taxon>Pichiomycetes</taxon>
        <taxon>Pichiales</taxon>
        <taxon>Pichiaceae</taxon>
        <taxon>Ogataea</taxon>
        <taxon>Ogataea/Candida clade</taxon>
    </lineage>
</organism>
<evidence type="ECO:0000256" key="3">
    <source>
        <dbReference type="SAM" id="MobiDB-lite"/>
    </source>
</evidence>
<evidence type="ECO:0000256" key="2">
    <source>
        <dbReference type="PROSITE-ProRule" id="PRU00192"/>
    </source>
</evidence>